<accession>A0AAU9E8J3</accession>
<dbReference type="Pfam" id="PF04717">
    <property type="entry name" value="Phage_base_V"/>
    <property type="match status" value="1"/>
</dbReference>
<dbReference type="Gene3D" id="2.40.50.230">
    <property type="entry name" value="Gp5 N-terminal domain"/>
    <property type="match status" value="1"/>
</dbReference>
<dbReference type="InterPro" id="IPR006531">
    <property type="entry name" value="Gp5/Vgr_OB"/>
</dbReference>
<dbReference type="Proteomes" id="UP001321786">
    <property type="component" value="Chromosome"/>
</dbReference>
<dbReference type="EMBL" id="AP028654">
    <property type="protein sequence ID" value="BEP29032.1"/>
    <property type="molecule type" value="Genomic_DNA"/>
</dbReference>
<organism evidence="2 3">
    <name type="scientific">Helicovermis profundi</name>
    <dbReference type="NCBI Taxonomy" id="3065157"/>
    <lineage>
        <taxon>Bacteria</taxon>
        <taxon>Bacillati</taxon>
        <taxon>Bacillota</taxon>
        <taxon>Clostridia</taxon>
        <taxon>Helicovermis</taxon>
    </lineage>
</organism>
<keyword evidence="3" id="KW-1185">Reference proteome</keyword>
<evidence type="ECO:0000313" key="3">
    <source>
        <dbReference type="Proteomes" id="UP001321786"/>
    </source>
</evidence>
<dbReference type="RefSeq" id="WP_338534702.1">
    <property type="nucleotide sequence ID" value="NZ_AP028654.1"/>
</dbReference>
<dbReference type="SUPFAM" id="SSF69255">
    <property type="entry name" value="gp5 N-terminal domain-like"/>
    <property type="match status" value="1"/>
</dbReference>
<gene>
    <name evidence="2" type="ORF">HLPR_13630</name>
</gene>
<reference evidence="2 3" key="1">
    <citation type="submission" date="2023-08" db="EMBL/GenBank/DDBJ databases">
        <title>Helicovermis profunda gen. nov., sp. nov., a novel mesophilic, fermentative bacterium within the Bacillota from a deep-sea hydrothermal vent chimney.</title>
        <authorList>
            <person name="Miyazaki U."/>
            <person name="Mizutani D."/>
            <person name="Hashimoto Y."/>
            <person name="Tame A."/>
            <person name="Sawayama S."/>
            <person name="Miyazaki J."/>
            <person name="Takai K."/>
            <person name="Nakagawa S."/>
        </authorList>
    </citation>
    <scope>NUCLEOTIDE SEQUENCE [LARGE SCALE GENOMIC DNA]</scope>
    <source>
        <strain evidence="2 3">S502</strain>
    </source>
</reference>
<evidence type="ECO:0000313" key="2">
    <source>
        <dbReference type="EMBL" id="BEP29032.1"/>
    </source>
</evidence>
<dbReference type="KEGG" id="hprf:HLPR_13630"/>
<dbReference type="SUPFAM" id="SSF69349">
    <property type="entry name" value="Phage fibre proteins"/>
    <property type="match status" value="1"/>
</dbReference>
<evidence type="ECO:0000259" key="1">
    <source>
        <dbReference type="Pfam" id="PF04717"/>
    </source>
</evidence>
<name>A0AAU9E8J3_9FIRM</name>
<proteinExistence type="predicted"/>
<dbReference type="AlphaFoldDB" id="A0AAU9E8J3"/>
<protein>
    <submittedName>
        <fullName evidence="2">Phage baseplate assembly protein V</fullName>
    </submittedName>
</protein>
<sequence length="242" mass="26638">MNFEGLDLNYKIENKNRFYGVTIGEVTNNQDPTKLGRVKIKIHDKFGDLETDWARITSSYTGKDRGLLILPEVGDEVLVVFRDGDMREPYVIGSLWNQKELPPEKNENGKNNIKILKTRKGHTITIDDDDKAGFIEIKTENGTSVLLDNKDKGKIKIFDKGKKATAEFDGNSGDVKISGNNKLTIDSKSSKIIVDGTKNEITITSSAKIGVKAAQIELKASGTLDIKSGGIVNIKGTLVKIN</sequence>
<dbReference type="InterPro" id="IPR037026">
    <property type="entry name" value="Vgr_OB-fold_dom_sf"/>
</dbReference>
<feature type="domain" description="Gp5/Type VI secretion system Vgr protein OB-fold" evidence="1">
    <location>
        <begin position="23"/>
        <end position="96"/>
    </location>
</feature>